<dbReference type="CDD" id="cd05233">
    <property type="entry name" value="SDR_c"/>
    <property type="match status" value="1"/>
</dbReference>
<evidence type="ECO:0000313" key="2">
    <source>
        <dbReference type="EMBL" id="TSH92774.1"/>
    </source>
</evidence>
<sequence>METVLITGAASGIGRAAAWCFATHGWRCLLLDRNAAALHALVEALPAAATATAPHMALPVDLTRGAEVRIMAAGLPALDAVINNAGMSDTSGLPIVGHGDAQWQRLVAINLEAPARIVRAVAPRLSPGARIVNVSSGAGLHAIPFRGAYSPTKAGLIAQTQALARARPDLGVTVLCPGFVRTELVQSLIAAGRLDPARAVAKIPLGRMAQPEEMAQAMRFLASRDARVLSGQVVSVDGGSSVFGGSATVAPVDAAPVALEAPSSLRVVGEGAQIWSGIAVNPAGAAYPGVLDVSPLACADSLQAVRAAAMRFASEHREQASLTLLLPPAREASWEDAGLAAAARMLVATLACELGGRALRVNAVEVAPGQSPEALAPWLRFLAGAGAQYLTGQVFRPNARPEANGKLQEERQDDQT</sequence>
<dbReference type="PRINTS" id="PR00080">
    <property type="entry name" value="SDRFAMILY"/>
</dbReference>
<dbReference type="InterPro" id="IPR036291">
    <property type="entry name" value="NAD(P)-bd_dom_sf"/>
</dbReference>
<dbReference type="PANTHER" id="PTHR42760:SF78">
    <property type="entry name" value="3-OXOACYL-[ACYL-CARRIER-PROTEIN] REDUCTASE [NADH]"/>
    <property type="match status" value="1"/>
</dbReference>
<protein>
    <submittedName>
        <fullName evidence="2">SDR family oxidoreductase</fullName>
    </submittedName>
</protein>
<organism evidence="2 3">
    <name type="scientific">Verticiella sediminum</name>
    <dbReference type="NCBI Taxonomy" id="1247510"/>
    <lineage>
        <taxon>Bacteria</taxon>
        <taxon>Pseudomonadati</taxon>
        <taxon>Pseudomonadota</taxon>
        <taxon>Betaproteobacteria</taxon>
        <taxon>Burkholderiales</taxon>
        <taxon>Alcaligenaceae</taxon>
        <taxon>Verticiella</taxon>
    </lineage>
</organism>
<dbReference type="Gene3D" id="3.40.50.720">
    <property type="entry name" value="NAD(P)-binding Rossmann-like Domain"/>
    <property type="match status" value="2"/>
</dbReference>
<proteinExistence type="inferred from homology"/>
<dbReference type="AlphaFoldDB" id="A0A556AIP2"/>
<dbReference type="SUPFAM" id="SSF51735">
    <property type="entry name" value="NAD(P)-binding Rossmann-fold domains"/>
    <property type="match status" value="2"/>
</dbReference>
<dbReference type="PANTHER" id="PTHR42760">
    <property type="entry name" value="SHORT-CHAIN DEHYDROGENASES/REDUCTASES FAMILY MEMBER"/>
    <property type="match status" value="1"/>
</dbReference>
<comment type="caution">
    <text evidence="2">The sequence shown here is derived from an EMBL/GenBank/DDBJ whole genome shotgun (WGS) entry which is preliminary data.</text>
</comment>
<reference evidence="2 3" key="1">
    <citation type="submission" date="2019-07" db="EMBL/GenBank/DDBJ databases">
        <title>Qingshengfaniella alkalisoli gen. nov., sp. nov., isolated from saline soil.</title>
        <authorList>
            <person name="Xu L."/>
            <person name="Huang X.-X."/>
            <person name="Sun J.-Q."/>
        </authorList>
    </citation>
    <scope>NUCLEOTIDE SEQUENCE [LARGE SCALE GENOMIC DNA]</scope>
    <source>
        <strain evidence="2 3">DSM 27279</strain>
    </source>
</reference>
<dbReference type="GO" id="GO:0016616">
    <property type="term" value="F:oxidoreductase activity, acting on the CH-OH group of donors, NAD or NADP as acceptor"/>
    <property type="evidence" value="ECO:0007669"/>
    <property type="project" value="TreeGrafter"/>
</dbReference>
<dbReference type="EMBL" id="VLTJ01000029">
    <property type="protein sequence ID" value="TSH92774.1"/>
    <property type="molecule type" value="Genomic_DNA"/>
</dbReference>
<keyword evidence="3" id="KW-1185">Reference proteome</keyword>
<comment type="similarity">
    <text evidence="1">Belongs to the short-chain dehydrogenases/reductases (SDR) family.</text>
</comment>
<dbReference type="InterPro" id="IPR002347">
    <property type="entry name" value="SDR_fam"/>
</dbReference>
<dbReference type="PRINTS" id="PR00081">
    <property type="entry name" value="GDHRDH"/>
</dbReference>
<name>A0A556AIP2_9BURK</name>
<dbReference type="RefSeq" id="WP_143949140.1">
    <property type="nucleotide sequence ID" value="NZ_BAABMB010000001.1"/>
</dbReference>
<accession>A0A556AIP2</accession>
<gene>
    <name evidence="2" type="ORF">FOZ76_15320</name>
</gene>
<dbReference type="OrthoDB" id="9129535at2"/>
<dbReference type="Pfam" id="PF13561">
    <property type="entry name" value="adh_short_C2"/>
    <property type="match status" value="1"/>
</dbReference>
<evidence type="ECO:0000256" key="1">
    <source>
        <dbReference type="ARBA" id="ARBA00006484"/>
    </source>
</evidence>
<evidence type="ECO:0000313" key="3">
    <source>
        <dbReference type="Proteomes" id="UP000318405"/>
    </source>
</evidence>
<dbReference type="Proteomes" id="UP000318405">
    <property type="component" value="Unassembled WGS sequence"/>
</dbReference>